<dbReference type="InterPro" id="IPR003594">
    <property type="entry name" value="HATPase_dom"/>
</dbReference>
<dbReference type="AlphaFoldDB" id="A0AA37KQ13"/>
<dbReference type="Pfam" id="PF00512">
    <property type="entry name" value="HisKA"/>
    <property type="match status" value="1"/>
</dbReference>
<dbReference type="SMART" id="SM00388">
    <property type="entry name" value="HisKA"/>
    <property type="match status" value="1"/>
</dbReference>
<dbReference type="InterPro" id="IPR003661">
    <property type="entry name" value="HisK_dim/P_dom"/>
</dbReference>
<dbReference type="SMART" id="SM00028">
    <property type="entry name" value="TPR"/>
    <property type="match status" value="3"/>
</dbReference>
<dbReference type="Pfam" id="PF13181">
    <property type="entry name" value="TPR_8"/>
    <property type="match status" value="1"/>
</dbReference>
<evidence type="ECO:0000313" key="12">
    <source>
        <dbReference type="Proteomes" id="UP001055105"/>
    </source>
</evidence>
<dbReference type="Gene3D" id="3.30.565.10">
    <property type="entry name" value="Histidine kinase-like ATPase, C-terminal domain"/>
    <property type="match status" value="1"/>
</dbReference>
<comment type="caution">
    <text evidence="11">The sequence shown here is derived from an EMBL/GenBank/DDBJ whole genome shotgun (WGS) entry which is preliminary data.</text>
</comment>
<dbReference type="Gene3D" id="1.10.287.130">
    <property type="match status" value="1"/>
</dbReference>
<organism evidence="11 12">
    <name type="scientific">Alistipes finegoldii</name>
    <dbReference type="NCBI Taxonomy" id="214856"/>
    <lineage>
        <taxon>Bacteria</taxon>
        <taxon>Pseudomonadati</taxon>
        <taxon>Bacteroidota</taxon>
        <taxon>Bacteroidia</taxon>
        <taxon>Bacteroidales</taxon>
        <taxon>Rikenellaceae</taxon>
        <taxon>Alistipes</taxon>
    </lineage>
</organism>
<keyword evidence="9" id="KW-0732">Signal</keyword>
<dbReference type="SUPFAM" id="SSF55874">
    <property type="entry name" value="ATPase domain of HSP90 chaperone/DNA topoisomerase II/histidine kinase"/>
    <property type="match status" value="1"/>
</dbReference>
<keyword evidence="8" id="KW-0812">Transmembrane</keyword>
<evidence type="ECO:0000256" key="9">
    <source>
        <dbReference type="SAM" id="SignalP"/>
    </source>
</evidence>
<feature type="chain" id="PRO_5041400179" description="histidine kinase" evidence="9">
    <location>
        <begin position="20"/>
        <end position="637"/>
    </location>
</feature>
<dbReference type="SUPFAM" id="SSF47384">
    <property type="entry name" value="Homodimeric domain of signal transducing histidine kinase"/>
    <property type="match status" value="1"/>
</dbReference>
<dbReference type="Proteomes" id="UP001055105">
    <property type="component" value="Unassembled WGS sequence"/>
</dbReference>
<dbReference type="InterPro" id="IPR011717">
    <property type="entry name" value="TPR-4"/>
</dbReference>
<feature type="repeat" description="TPR" evidence="7">
    <location>
        <begin position="148"/>
        <end position="181"/>
    </location>
</feature>
<dbReference type="Pfam" id="PF07721">
    <property type="entry name" value="TPR_4"/>
    <property type="match status" value="1"/>
</dbReference>
<dbReference type="PANTHER" id="PTHR43711:SF26">
    <property type="entry name" value="SENSOR HISTIDINE KINASE RCSC"/>
    <property type="match status" value="1"/>
</dbReference>
<dbReference type="SUPFAM" id="SSF48452">
    <property type="entry name" value="TPR-like"/>
    <property type="match status" value="1"/>
</dbReference>
<dbReference type="InterPro" id="IPR050736">
    <property type="entry name" value="Sensor_HK_Regulatory"/>
</dbReference>
<evidence type="ECO:0000256" key="6">
    <source>
        <dbReference type="ARBA" id="ARBA00023012"/>
    </source>
</evidence>
<keyword evidence="6" id="KW-0902">Two-component regulatory system</keyword>
<evidence type="ECO:0000256" key="7">
    <source>
        <dbReference type="PROSITE-ProRule" id="PRU00339"/>
    </source>
</evidence>
<evidence type="ECO:0000256" key="4">
    <source>
        <dbReference type="ARBA" id="ARBA00022679"/>
    </source>
</evidence>
<dbReference type="EC" id="2.7.13.3" evidence="2"/>
<dbReference type="PROSITE" id="PS50005">
    <property type="entry name" value="TPR"/>
    <property type="match status" value="1"/>
</dbReference>
<keyword evidence="4" id="KW-0808">Transferase</keyword>
<keyword evidence="8" id="KW-1133">Transmembrane helix</keyword>
<evidence type="ECO:0000256" key="1">
    <source>
        <dbReference type="ARBA" id="ARBA00000085"/>
    </source>
</evidence>
<keyword evidence="5 11" id="KW-0418">Kinase</keyword>
<feature type="signal peptide" evidence="9">
    <location>
        <begin position="1"/>
        <end position="19"/>
    </location>
</feature>
<dbReference type="Gene3D" id="1.25.40.10">
    <property type="entry name" value="Tetratricopeptide repeat domain"/>
    <property type="match status" value="1"/>
</dbReference>
<dbReference type="InterPro" id="IPR036890">
    <property type="entry name" value="HATPase_C_sf"/>
</dbReference>
<accession>A0AA37KQ13</accession>
<dbReference type="PANTHER" id="PTHR43711">
    <property type="entry name" value="TWO-COMPONENT HISTIDINE KINASE"/>
    <property type="match status" value="1"/>
</dbReference>
<gene>
    <name evidence="11" type="ORF">CE91St16_25780</name>
</gene>
<evidence type="ECO:0000256" key="5">
    <source>
        <dbReference type="ARBA" id="ARBA00022777"/>
    </source>
</evidence>
<dbReference type="InterPro" id="IPR005467">
    <property type="entry name" value="His_kinase_dom"/>
</dbReference>
<evidence type="ECO:0000259" key="10">
    <source>
        <dbReference type="PROSITE" id="PS50109"/>
    </source>
</evidence>
<dbReference type="InterPro" id="IPR011990">
    <property type="entry name" value="TPR-like_helical_dom_sf"/>
</dbReference>
<evidence type="ECO:0000256" key="3">
    <source>
        <dbReference type="ARBA" id="ARBA00022553"/>
    </source>
</evidence>
<dbReference type="PROSITE" id="PS50109">
    <property type="entry name" value="HIS_KIN"/>
    <property type="match status" value="1"/>
</dbReference>
<sequence>MKKALLLLMLFIRIPSGHAQTETYKNVDSTLYAYYRWCNNNIRDSVVLLKADTLFRLAGEKNDIRMQAVALSFKADHYYFNNEPDSLKAWIPRVQAFARANDQPTYYFFTWSRLILYYTKHGQYTLAQYELERYMAQAEQDDYKPAIAEAYKQLGHIYRTRGLKESAADYYRKAIGFIEENNLSKFSLPILYSELATVLIDTGRYEEAAEELEKGKARLTLPEYIWPLKLKQVILYSRTGRSAEARTLFDRIRQGHGGYLTTASLTEAQLAIDLAEHEFGKALATLDKLIGLFKETGHSETYFYKLFQTRAEAYAETGNYEAAYKSQKHYLDLYRKKVGDDNERTLGEFATLLDVSRLDVEKAELRRQTQEVRLHRTQLGIAALSVILLLTVLFLLFTARMNRRLAHAKRAAEASSRMKGVFIRNITHEINTPLNSIVGFAELAAAPDADDEERQSYIEIIRENSGYLQKLVDDVLYIAGLESSDTPPALGPVDINVCCMQCIQTVRDYSLRKLDIRFEPECAQLPVNTSCLLLSKALTELLRNAARFAPDGRITLAYTLISHKKRIAFTVTDRGPGIPAAEADRIFDRFVKLDPFSQGMGLGLAVCRLIADALGGGVELDTSYTEGARFTLTIPIV</sequence>
<dbReference type="CDD" id="cd00082">
    <property type="entry name" value="HisKA"/>
    <property type="match status" value="1"/>
</dbReference>
<feature type="transmembrane region" description="Helical" evidence="8">
    <location>
        <begin position="379"/>
        <end position="399"/>
    </location>
</feature>
<dbReference type="PRINTS" id="PR00344">
    <property type="entry name" value="BCTRLSENSOR"/>
</dbReference>
<dbReference type="Pfam" id="PF02518">
    <property type="entry name" value="HATPase_c"/>
    <property type="match status" value="1"/>
</dbReference>
<dbReference type="SMART" id="SM00387">
    <property type="entry name" value="HATPase_c"/>
    <property type="match status" value="1"/>
</dbReference>
<evidence type="ECO:0000256" key="8">
    <source>
        <dbReference type="SAM" id="Phobius"/>
    </source>
</evidence>
<keyword evidence="7" id="KW-0802">TPR repeat</keyword>
<dbReference type="InterPro" id="IPR036097">
    <property type="entry name" value="HisK_dim/P_sf"/>
</dbReference>
<dbReference type="RefSeq" id="WP_244076824.1">
    <property type="nucleotide sequence ID" value="NZ_AP025581.1"/>
</dbReference>
<dbReference type="GO" id="GO:0000155">
    <property type="term" value="F:phosphorelay sensor kinase activity"/>
    <property type="evidence" value="ECO:0007669"/>
    <property type="project" value="InterPro"/>
</dbReference>
<keyword evidence="8" id="KW-0472">Membrane</keyword>
<evidence type="ECO:0000256" key="2">
    <source>
        <dbReference type="ARBA" id="ARBA00012438"/>
    </source>
</evidence>
<keyword evidence="3" id="KW-0597">Phosphoprotein</keyword>
<feature type="domain" description="Histidine kinase" evidence="10">
    <location>
        <begin position="425"/>
        <end position="637"/>
    </location>
</feature>
<name>A0AA37KQ13_9BACT</name>
<dbReference type="EMBL" id="BQOL01000002">
    <property type="protein sequence ID" value="GKI19670.1"/>
    <property type="molecule type" value="Genomic_DNA"/>
</dbReference>
<evidence type="ECO:0000313" key="11">
    <source>
        <dbReference type="EMBL" id="GKI19670.1"/>
    </source>
</evidence>
<comment type="catalytic activity">
    <reaction evidence="1">
        <text>ATP + protein L-histidine = ADP + protein N-phospho-L-histidine.</text>
        <dbReference type="EC" id="2.7.13.3"/>
    </reaction>
</comment>
<dbReference type="InterPro" id="IPR019734">
    <property type="entry name" value="TPR_rpt"/>
</dbReference>
<protein>
    <recommendedName>
        <fullName evidence="2">histidine kinase</fullName>
        <ecNumber evidence="2">2.7.13.3</ecNumber>
    </recommendedName>
</protein>
<reference evidence="11" key="1">
    <citation type="submission" date="2022-01" db="EMBL/GenBank/DDBJ databases">
        <title>Novel bile acid biosynthetic pathways are enriched in the microbiome of centenarians.</title>
        <authorList>
            <person name="Sato Y."/>
            <person name="Atarashi K."/>
            <person name="Plichta R.D."/>
            <person name="Arai Y."/>
            <person name="Sasajima S."/>
            <person name="Kearney M.S."/>
            <person name="Suda W."/>
            <person name="Takeshita K."/>
            <person name="Sasaki T."/>
            <person name="Okamoto S."/>
            <person name="Skelly N.A."/>
            <person name="Okamura Y."/>
            <person name="Vlamakis H."/>
            <person name="Li Y."/>
            <person name="Tanoue T."/>
            <person name="Takei H."/>
            <person name="Nittono H."/>
            <person name="Narushima S."/>
            <person name="Irie J."/>
            <person name="Itoh H."/>
            <person name="Moriya K."/>
            <person name="Sugiura Y."/>
            <person name="Suematsu M."/>
            <person name="Moritoki N."/>
            <person name="Shibata S."/>
            <person name="Littman R.D."/>
            <person name="Fischbach A.M."/>
            <person name="Uwamino Y."/>
            <person name="Inoue T."/>
            <person name="Honda A."/>
            <person name="Hattori M."/>
            <person name="Murai T."/>
            <person name="Xavier J.R."/>
            <person name="Hirose N."/>
            <person name="Honda K."/>
        </authorList>
    </citation>
    <scope>NUCLEOTIDE SEQUENCE</scope>
    <source>
        <strain evidence="11">CE91-St16</strain>
    </source>
</reference>
<dbReference type="GO" id="GO:0042802">
    <property type="term" value="F:identical protein binding"/>
    <property type="evidence" value="ECO:0007669"/>
    <property type="project" value="InterPro"/>
</dbReference>
<proteinExistence type="predicted"/>
<dbReference type="InterPro" id="IPR004358">
    <property type="entry name" value="Sig_transdc_His_kin-like_C"/>
</dbReference>